<dbReference type="AlphaFoldDB" id="A0AAV2FAX3"/>
<evidence type="ECO:0000259" key="1">
    <source>
        <dbReference type="Pfam" id="PF03732"/>
    </source>
</evidence>
<dbReference type="EMBL" id="OZ034819">
    <property type="protein sequence ID" value="CAL1395097.1"/>
    <property type="molecule type" value="Genomic_DNA"/>
</dbReference>
<dbReference type="Pfam" id="PF03732">
    <property type="entry name" value="Retrotrans_gag"/>
    <property type="match status" value="1"/>
</dbReference>
<sequence>MDQQPSGSILHLLGQSPQQVHDPIFSSFQDGRVEEEDHSFEQEEDETLRDACERFSGYYLQCTHHGFEEQFSIETFYGGLIQDDKIFIDSLCQGMLMNMIPPQVTKFLKDMALKGYDWGLTRSRKRRIDQGV</sequence>
<dbReference type="Proteomes" id="UP001497516">
    <property type="component" value="Chromosome 6"/>
</dbReference>
<reference evidence="2 3" key="1">
    <citation type="submission" date="2024-04" db="EMBL/GenBank/DDBJ databases">
        <authorList>
            <person name="Fracassetti M."/>
        </authorList>
    </citation>
    <scope>NUCLEOTIDE SEQUENCE [LARGE SCALE GENOMIC DNA]</scope>
</reference>
<protein>
    <recommendedName>
        <fullName evidence="1">Retrotransposon gag domain-containing protein</fullName>
    </recommendedName>
</protein>
<proteinExistence type="predicted"/>
<accession>A0AAV2FAX3</accession>
<evidence type="ECO:0000313" key="3">
    <source>
        <dbReference type="Proteomes" id="UP001497516"/>
    </source>
</evidence>
<keyword evidence="3" id="KW-1185">Reference proteome</keyword>
<evidence type="ECO:0000313" key="2">
    <source>
        <dbReference type="EMBL" id="CAL1395097.1"/>
    </source>
</evidence>
<organism evidence="2 3">
    <name type="scientific">Linum trigynum</name>
    <dbReference type="NCBI Taxonomy" id="586398"/>
    <lineage>
        <taxon>Eukaryota</taxon>
        <taxon>Viridiplantae</taxon>
        <taxon>Streptophyta</taxon>
        <taxon>Embryophyta</taxon>
        <taxon>Tracheophyta</taxon>
        <taxon>Spermatophyta</taxon>
        <taxon>Magnoliopsida</taxon>
        <taxon>eudicotyledons</taxon>
        <taxon>Gunneridae</taxon>
        <taxon>Pentapetalae</taxon>
        <taxon>rosids</taxon>
        <taxon>fabids</taxon>
        <taxon>Malpighiales</taxon>
        <taxon>Linaceae</taxon>
        <taxon>Linum</taxon>
    </lineage>
</organism>
<feature type="domain" description="Retrotransposon gag" evidence="1">
    <location>
        <begin position="29"/>
        <end position="80"/>
    </location>
</feature>
<dbReference type="InterPro" id="IPR005162">
    <property type="entry name" value="Retrotrans_gag_dom"/>
</dbReference>
<name>A0AAV2FAX3_9ROSI</name>
<gene>
    <name evidence="2" type="ORF">LTRI10_LOCUS35553</name>
</gene>